<gene>
    <name evidence="2" type="ORF">V5O48_017704</name>
</gene>
<feature type="compositionally biased region" description="Polar residues" evidence="1">
    <location>
        <begin position="110"/>
        <end position="133"/>
    </location>
</feature>
<dbReference type="EMBL" id="JBAHYK010002838">
    <property type="protein sequence ID" value="KAL0564343.1"/>
    <property type="molecule type" value="Genomic_DNA"/>
</dbReference>
<feature type="compositionally biased region" description="Pro residues" evidence="1">
    <location>
        <begin position="86"/>
        <end position="96"/>
    </location>
</feature>
<sequence>MSQTESQNPECAICAAEGAWRCICPKSPNSPPRSKQLRRSYADVTSTRTYPAPETPTHRKTRAPQRSATPPSPTRQSPSVTGTPSPETPPTTPMPLPDETSDIDSEDDTMSATSGTTNKPPETPQNASGNDTPDGNGPSSPSGGGSAASESSMDTSWSTNPTAAFKFPATEAELAACGSMHQDEFPHGWLPGLGTNDLPDPKYLAGLADATRIDQEGVARKVIIDQPKLLKNITDAQRDSITDSPGQTIAARPYFYGSTFVQAVGKVEVAKDLKAKIAAFGFDESKVRVIPCHPRSHEMTAKNRTAPPYIIIVRLDNSPEAATLREFLCERQLFPWGLLTTYTFHPINEKRISWMVGLWTFHELFDAETEVKTFKYLLSKAFFHDDKLRGYVQASSDDKRPVDQQVFDVVRSMVVEHDYNPDQGKDSMVEVRVYLYPFESDYHVRSNIKSHLREAHRSLVSADGTIYERSPDHGANNHPLFCGACGTDEHVTHKCGNCRNIKDWKGPRYGEGFGTTIDAVLGNGAAEKAYNKVIELSEQADLVAKPVDGPSATEVEYDSEEFETPERKKKKVMSPGSRGGHRGGRGGRGAPLQGPYNRGHAADAGSGRGRARGRGRGRGRGY</sequence>
<evidence type="ECO:0000256" key="1">
    <source>
        <dbReference type="SAM" id="MobiDB-lite"/>
    </source>
</evidence>
<feature type="compositionally biased region" description="Low complexity" evidence="1">
    <location>
        <begin position="137"/>
        <end position="152"/>
    </location>
</feature>
<name>A0ABR3EN74_9AGAR</name>
<comment type="caution">
    <text evidence="2">The sequence shown here is derived from an EMBL/GenBank/DDBJ whole genome shotgun (WGS) entry which is preliminary data.</text>
</comment>
<proteinExistence type="predicted"/>
<protein>
    <submittedName>
        <fullName evidence="2">Uncharacterized protein</fullName>
    </submittedName>
</protein>
<reference evidence="2 3" key="1">
    <citation type="submission" date="2024-02" db="EMBL/GenBank/DDBJ databases">
        <title>A draft genome for the cacao thread blight pathogen Marasmius crinis-equi.</title>
        <authorList>
            <person name="Cohen S.P."/>
            <person name="Baruah I.K."/>
            <person name="Amoako-Attah I."/>
            <person name="Bukari Y."/>
            <person name="Meinhardt L.W."/>
            <person name="Bailey B.A."/>
        </authorList>
    </citation>
    <scope>NUCLEOTIDE SEQUENCE [LARGE SCALE GENOMIC DNA]</scope>
    <source>
        <strain evidence="2 3">GH-76</strain>
    </source>
</reference>
<dbReference type="Proteomes" id="UP001465976">
    <property type="component" value="Unassembled WGS sequence"/>
</dbReference>
<feature type="compositionally biased region" description="Basic residues" evidence="1">
    <location>
        <begin position="609"/>
        <end position="622"/>
    </location>
</feature>
<evidence type="ECO:0000313" key="3">
    <source>
        <dbReference type="Proteomes" id="UP001465976"/>
    </source>
</evidence>
<accession>A0ABR3EN74</accession>
<organism evidence="2 3">
    <name type="scientific">Marasmius crinis-equi</name>
    <dbReference type="NCBI Taxonomy" id="585013"/>
    <lineage>
        <taxon>Eukaryota</taxon>
        <taxon>Fungi</taxon>
        <taxon>Dikarya</taxon>
        <taxon>Basidiomycota</taxon>
        <taxon>Agaricomycotina</taxon>
        <taxon>Agaricomycetes</taxon>
        <taxon>Agaricomycetidae</taxon>
        <taxon>Agaricales</taxon>
        <taxon>Marasmiineae</taxon>
        <taxon>Marasmiaceae</taxon>
        <taxon>Marasmius</taxon>
    </lineage>
</organism>
<keyword evidence="3" id="KW-1185">Reference proteome</keyword>
<feature type="region of interest" description="Disordered" evidence="1">
    <location>
        <begin position="23"/>
        <end position="160"/>
    </location>
</feature>
<feature type="region of interest" description="Disordered" evidence="1">
    <location>
        <begin position="547"/>
        <end position="622"/>
    </location>
</feature>
<feature type="compositionally biased region" description="Acidic residues" evidence="1">
    <location>
        <begin position="99"/>
        <end position="109"/>
    </location>
</feature>
<evidence type="ECO:0000313" key="2">
    <source>
        <dbReference type="EMBL" id="KAL0564343.1"/>
    </source>
</evidence>